<dbReference type="InterPro" id="IPR011691">
    <property type="entry name" value="Vesicle_transpt_SFT2"/>
</dbReference>
<feature type="transmembrane region" description="Helical" evidence="8">
    <location>
        <begin position="113"/>
        <end position="131"/>
    </location>
</feature>
<comment type="subcellular location">
    <subcellularLocation>
        <location evidence="1 8">Membrane</location>
        <topology evidence="1 8">Multi-pass membrane protein</topology>
    </subcellularLocation>
</comment>
<gene>
    <name evidence="9" type="ORF">CCMP2556_LOCUS51428</name>
</gene>
<evidence type="ECO:0000256" key="1">
    <source>
        <dbReference type="ARBA" id="ARBA00004141"/>
    </source>
</evidence>
<evidence type="ECO:0000256" key="5">
    <source>
        <dbReference type="ARBA" id="ARBA00022989"/>
    </source>
</evidence>
<evidence type="ECO:0000256" key="4">
    <source>
        <dbReference type="ARBA" id="ARBA00022927"/>
    </source>
</evidence>
<dbReference type="PANTHER" id="PTHR23137:SF36">
    <property type="entry name" value="VESICLE TRANSPORT PROTEIN SFT2C"/>
    <property type="match status" value="1"/>
</dbReference>
<keyword evidence="2 8" id="KW-0813">Transport</keyword>
<feature type="transmembrane region" description="Helical" evidence="8">
    <location>
        <begin position="184"/>
        <end position="203"/>
    </location>
</feature>
<evidence type="ECO:0000313" key="9">
    <source>
        <dbReference type="EMBL" id="CAK9110675.1"/>
    </source>
</evidence>
<feature type="transmembrane region" description="Helical" evidence="8">
    <location>
        <begin position="82"/>
        <end position="107"/>
    </location>
</feature>
<evidence type="ECO:0000256" key="3">
    <source>
        <dbReference type="ARBA" id="ARBA00022692"/>
    </source>
</evidence>
<organism evidence="9 10">
    <name type="scientific">Durusdinium trenchii</name>
    <dbReference type="NCBI Taxonomy" id="1381693"/>
    <lineage>
        <taxon>Eukaryota</taxon>
        <taxon>Sar</taxon>
        <taxon>Alveolata</taxon>
        <taxon>Dinophyceae</taxon>
        <taxon>Suessiales</taxon>
        <taxon>Symbiodiniaceae</taxon>
        <taxon>Durusdinium</taxon>
    </lineage>
</organism>
<name>A0ABP0SEJ9_9DINO</name>
<evidence type="ECO:0000256" key="2">
    <source>
        <dbReference type="ARBA" id="ARBA00022448"/>
    </source>
</evidence>
<evidence type="ECO:0000256" key="8">
    <source>
        <dbReference type="RuleBase" id="RU363111"/>
    </source>
</evidence>
<reference evidence="9 10" key="1">
    <citation type="submission" date="2024-02" db="EMBL/GenBank/DDBJ databases">
        <authorList>
            <person name="Chen Y."/>
            <person name="Shah S."/>
            <person name="Dougan E. K."/>
            <person name="Thang M."/>
            <person name="Chan C."/>
        </authorList>
    </citation>
    <scope>NUCLEOTIDE SEQUENCE [LARGE SCALE GENOMIC DNA]</scope>
</reference>
<evidence type="ECO:0000313" key="10">
    <source>
        <dbReference type="Proteomes" id="UP001642484"/>
    </source>
</evidence>
<protein>
    <recommendedName>
        <fullName evidence="8">Vesicle transport protein</fullName>
    </recommendedName>
</protein>
<comment type="function">
    <text evidence="8">May be involved in fusion of retrograde transport vesicles derived from an endocytic compartment with the Golgi complex.</text>
</comment>
<sequence length="251" mass="26762">MGSYWITAGQDSSGATGARWQQWIMGEDARSMQGTDEEAQGLIAYANYAQQSMKGVAERAGGAIGGHMGFAMQAATISTQAWITFFVLLILGGLLMAASFASLPMLLLAPQKFAFVFTTGSACILGALCSLKGMQAFLAHLTTPERRPLSIGFLGSMAGTLWASMWYRSALLTIVFSVAQISSLLWFFISYIPGGAYVMGLVCDFLKGALRHVCCNSCSSKGSTALSFKSLQRQQSEKKDAGTPFSPGLPL</sequence>
<keyword evidence="6 8" id="KW-0472">Membrane</keyword>
<feature type="transmembrane region" description="Helical" evidence="8">
    <location>
        <begin position="151"/>
        <end position="178"/>
    </location>
</feature>
<keyword evidence="5 8" id="KW-1133">Transmembrane helix</keyword>
<evidence type="ECO:0000256" key="6">
    <source>
        <dbReference type="ARBA" id="ARBA00023136"/>
    </source>
</evidence>
<accession>A0ABP0SEJ9</accession>
<dbReference type="PANTHER" id="PTHR23137">
    <property type="entry name" value="VESICLE TRANSPORT PROTEIN-RELATED"/>
    <property type="match status" value="1"/>
</dbReference>
<comment type="caution">
    <text evidence="9">The sequence shown here is derived from an EMBL/GenBank/DDBJ whole genome shotgun (WGS) entry which is preliminary data.</text>
</comment>
<dbReference type="Pfam" id="PF04178">
    <property type="entry name" value="Got1"/>
    <property type="match status" value="1"/>
</dbReference>
<keyword evidence="3 8" id="KW-0812">Transmembrane</keyword>
<dbReference type="EMBL" id="CAXAMN010027428">
    <property type="protein sequence ID" value="CAK9110675.1"/>
    <property type="molecule type" value="Genomic_DNA"/>
</dbReference>
<proteinExistence type="inferred from homology"/>
<keyword evidence="4 8" id="KW-0653">Protein transport</keyword>
<dbReference type="Proteomes" id="UP001642484">
    <property type="component" value="Unassembled WGS sequence"/>
</dbReference>
<evidence type="ECO:0000256" key="7">
    <source>
        <dbReference type="ARBA" id="ARBA00025800"/>
    </source>
</evidence>
<dbReference type="InterPro" id="IPR007305">
    <property type="entry name" value="Vesicle_transpt_Got1/SFT2"/>
</dbReference>
<comment type="similarity">
    <text evidence="7 8">Belongs to the SFT2 family.</text>
</comment>
<keyword evidence="10" id="KW-1185">Reference proteome</keyword>